<organism evidence="1">
    <name type="scientific">Barrevirus sp</name>
    <dbReference type="NCBI Taxonomy" id="2487763"/>
    <lineage>
        <taxon>Viruses</taxon>
        <taxon>Varidnaviria</taxon>
        <taxon>Bamfordvirae</taxon>
        <taxon>Nucleocytoviricota</taxon>
        <taxon>Megaviricetes</taxon>
        <taxon>Imitervirales</taxon>
        <taxon>Mimiviridae</taxon>
        <taxon>Klosneuvirinae</taxon>
    </lineage>
</organism>
<evidence type="ECO:0000313" key="1">
    <source>
        <dbReference type="EMBL" id="AYV77088.1"/>
    </source>
</evidence>
<gene>
    <name evidence="1" type="ORF">Barrevirus11_18</name>
</gene>
<accession>A0A3G4ZQA8</accession>
<dbReference type="EMBL" id="MK072008">
    <property type="protein sequence ID" value="AYV77088.1"/>
    <property type="molecule type" value="Genomic_DNA"/>
</dbReference>
<sequence length="148" mass="17317">MYDRLIKFNKLLPCQTTKMLLSQEKKKEEDTDSQALLSREEKYIQVRLEQHIRKIPHLSGLTCPYCTNQLPLEEDIKKRQKELAKFIKSTDKLKQAHNSGQNKTFIFKECSCFPNGFDTDSNTFYCPSSWCACIIYNMNCDCRTSLTL</sequence>
<reference evidence="1" key="1">
    <citation type="submission" date="2018-10" db="EMBL/GenBank/DDBJ databases">
        <title>Hidden diversity of soil giant viruses.</title>
        <authorList>
            <person name="Schulz F."/>
            <person name="Alteio L."/>
            <person name="Goudeau D."/>
            <person name="Ryan E.M."/>
            <person name="Malmstrom R.R."/>
            <person name="Blanchard J."/>
            <person name="Woyke T."/>
        </authorList>
    </citation>
    <scope>NUCLEOTIDE SEQUENCE</scope>
    <source>
        <strain evidence="1">BAV1</strain>
    </source>
</reference>
<proteinExistence type="predicted"/>
<name>A0A3G4ZQA8_9VIRU</name>
<protein>
    <submittedName>
        <fullName evidence="1">Uncharacterized protein</fullName>
    </submittedName>
</protein>